<reference evidence="1" key="1">
    <citation type="submission" date="2022-04" db="EMBL/GenBank/DDBJ databases">
        <title>Jade perch genome.</title>
        <authorList>
            <person name="Chao B."/>
        </authorList>
    </citation>
    <scope>NUCLEOTIDE SEQUENCE</scope>
    <source>
        <strain evidence="1">CB-2022</strain>
    </source>
</reference>
<organism evidence="1 2">
    <name type="scientific">Scortum barcoo</name>
    <name type="common">barcoo grunter</name>
    <dbReference type="NCBI Taxonomy" id="214431"/>
    <lineage>
        <taxon>Eukaryota</taxon>
        <taxon>Metazoa</taxon>
        <taxon>Chordata</taxon>
        <taxon>Craniata</taxon>
        <taxon>Vertebrata</taxon>
        <taxon>Euteleostomi</taxon>
        <taxon>Actinopterygii</taxon>
        <taxon>Neopterygii</taxon>
        <taxon>Teleostei</taxon>
        <taxon>Neoteleostei</taxon>
        <taxon>Acanthomorphata</taxon>
        <taxon>Eupercaria</taxon>
        <taxon>Centrarchiformes</taxon>
        <taxon>Terapontoidei</taxon>
        <taxon>Terapontidae</taxon>
        <taxon>Scortum</taxon>
    </lineage>
</organism>
<sequence>MVCPNCLWIIRRFQHLMEMMWTIHCYYTDSGENQWCRLGVSCVKEPSGSINGTKVTINANVSKVFTVTMSRVRIDSSGWYFCAKGLLQMPVHVTVKERATTTELYTLYKGVYVPSAVHSPESLRYYEEFSFRPDDVLIATYPKSGTTWMQEIVPLILNGGDPASVETLPNWDRVPWLEENRACILNLEQRPSPRMFTTHFQYKMMPPSFFAAKPKVIYVLRNPKDVFTSSFHYCKMASFLVNPGPQSEFLQKFLDGKVMFGSWFDHVKSWLNAEDKEHIIYISYEEMIMDLKDSVGRIAQFLEKPLDAEVIEKIADRCEFKNMKKNNMSNYSVVPQEIMDPTKSEFMRKGIYSITVSTVSVKAGDSISIPCLYESKYTQQVKYLCQLSARMTCFCTVKTNQPRGSGKYSISDDKHQRIFTVTINDLMETDKLYWCVVEINYGPDVMKEFHLLVTKGLPKLSVDHQEISAFNGDDVTIHCYYTDSGENQWCRLGVSCVKEPSGSINGTKVTINANVSKVFTVTMSRVRIDSSGWYFCAKGHLQMPVHVTVKERATTSKYQTTNHW</sequence>
<gene>
    <name evidence="1" type="ORF">L3Q82_010486</name>
</gene>
<evidence type="ECO:0000313" key="2">
    <source>
        <dbReference type="Proteomes" id="UP000831701"/>
    </source>
</evidence>
<comment type="caution">
    <text evidence="1">The sequence shown here is derived from an EMBL/GenBank/DDBJ whole genome shotgun (WGS) entry which is preliminary data.</text>
</comment>
<evidence type="ECO:0000313" key="1">
    <source>
        <dbReference type="EMBL" id="KAI3365404.1"/>
    </source>
</evidence>
<proteinExistence type="predicted"/>
<dbReference type="EMBL" id="CM041542">
    <property type="protein sequence ID" value="KAI3365404.1"/>
    <property type="molecule type" value="Genomic_DNA"/>
</dbReference>
<dbReference type="Proteomes" id="UP000831701">
    <property type="component" value="Chromosome 12"/>
</dbReference>
<keyword evidence="2" id="KW-1185">Reference proteome</keyword>
<name>A0ACB8WC86_9TELE</name>
<protein>
    <submittedName>
        <fullName evidence="1">Uncharacterized protein</fullName>
    </submittedName>
</protein>
<accession>A0ACB8WC86</accession>